<dbReference type="Pfam" id="PF00034">
    <property type="entry name" value="Cytochrom_C"/>
    <property type="match status" value="1"/>
</dbReference>
<dbReference type="EMBL" id="FOOT01000001">
    <property type="protein sequence ID" value="SFG03723.1"/>
    <property type="molecule type" value="Genomic_DNA"/>
</dbReference>
<keyword evidence="5 6" id="KW-0408">Iron</keyword>
<keyword evidence="3 6" id="KW-0479">Metal-binding</keyword>
<evidence type="ECO:0000256" key="1">
    <source>
        <dbReference type="ARBA" id="ARBA00022448"/>
    </source>
</evidence>
<evidence type="ECO:0000256" key="4">
    <source>
        <dbReference type="ARBA" id="ARBA00022982"/>
    </source>
</evidence>
<feature type="compositionally biased region" description="Low complexity" evidence="7">
    <location>
        <begin position="55"/>
        <end position="65"/>
    </location>
</feature>
<feature type="region of interest" description="Disordered" evidence="7">
    <location>
        <begin position="39"/>
        <end position="71"/>
    </location>
</feature>
<dbReference type="GO" id="GO:0005506">
    <property type="term" value="F:iron ion binding"/>
    <property type="evidence" value="ECO:0007669"/>
    <property type="project" value="InterPro"/>
</dbReference>
<feature type="binding site" description="covalent" evidence="6">
    <location>
        <position position="128"/>
    </location>
    <ligand>
        <name>heme c</name>
        <dbReference type="ChEBI" id="CHEBI:61717"/>
    </ligand>
</feature>
<dbReference type="Gene3D" id="1.10.760.10">
    <property type="entry name" value="Cytochrome c-like domain"/>
    <property type="match status" value="1"/>
</dbReference>
<gene>
    <name evidence="9" type="ORF">SAMN05421739_101750</name>
</gene>
<dbReference type="InterPro" id="IPR002324">
    <property type="entry name" value="Cyt_c_ID"/>
</dbReference>
<name>A0A1I2NJE8_9BACT</name>
<dbReference type="STRING" id="1436961.SAMN05421739_101750"/>
<evidence type="ECO:0000256" key="7">
    <source>
        <dbReference type="SAM" id="MobiDB-lite"/>
    </source>
</evidence>
<reference evidence="10" key="1">
    <citation type="submission" date="2016-10" db="EMBL/GenBank/DDBJ databases">
        <authorList>
            <person name="Varghese N."/>
            <person name="Submissions S."/>
        </authorList>
    </citation>
    <scope>NUCLEOTIDE SEQUENCE [LARGE SCALE GENOMIC DNA]</scope>
    <source>
        <strain evidence="10">LP51</strain>
    </source>
</reference>
<dbReference type="Proteomes" id="UP000198724">
    <property type="component" value="Unassembled WGS sequence"/>
</dbReference>
<organism evidence="9 10">
    <name type="scientific">Pontibacter chinhatensis</name>
    <dbReference type="NCBI Taxonomy" id="1436961"/>
    <lineage>
        <taxon>Bacteria</taxon>
        <taxon>Pseudomonadati</taxon>
        <taxon>Bacteroidota</taxon>
        <taxon>Cytophagia</taxon>
        <taxon>Cytophagales</taxon>
        <taxon>Hymenobacteraceae</taxon>
        <taxon>Pontibacter</taxon>
    </lineage>
</organism>
<protein>
    <submittedName>
        <fullName evidence="9">Cytochrome c</fullName>
    </submittedName>
</protein>
<dbReference type="PROSITE" id="PS51257">
    <property type="entry name" value="PROKAR_LIPOPROTEIN"/>
    <property type="match status" value="1"/>
</dbReference>
<accession>A0A1I2NJE8</accession>
<dbReference type="InterPro" id="IPR009056">
    <property type="entry name" value="Cyt_c-like_dom"/>
</dbReference>
<dbReference type="PROSITE" id="PS51007">
    <property type="entry name" value="CYTC"/>
    <property type="match status" value="1"/>
</dbReference>
<feature type="domain" description="Cytochrome c" evidence="8">
    <location>
        <begin position="65"/>
        <end position="150"/>
    </location>
</feature>
<feature type="binding site" description="axial binding residue" evidence="6">
    <location>
        <position position="83"/>
    </location>
    <ligand>
        <name>heme c</name>
        <dbReference type="ChEBI" id="CHEBI:61717"/>
    </ligand>
    <ligandPart>
        <name>Fe</name>
        <dbReference type="ChEBI" id="CHEBI:18248"/>
    </ligandPart>
</feature>
<sequence length="151" mass="16289">MSSKFLFAALGLGFMLASCGNQKSEYDRFYEQDYKDSVSEAVANAPEPAPGTRTPSAPAQQQPAQEVHPGSKLIAGSDCTACHSNQQKLVGPAYVEVAAKYEENDKNREYLIGKILEGGAGVWGQVPMPPHPNLNKDDAGKMVDYILSLNN</sequence>
<comment type="PTM">
    <text evidence="6">Binds 1 heme c group covalently per subunit.</text>
</comment>
<evidence type="ECO:0000313" key="10">
    <source>
        <dbReference type="Proteomes" id="UP000198724"/>
    </source>
</evidence>
<evidence type="ECO:0000313" key="9">
    <source>
        <dbReference type="EMBL" id="SFG03723.1"/>
    </source>
</evidence>
<feature type="binding site" description="covalent" evidence="6">
    <location>
        <position position="79"/>
    </location>
    <ligand>
        <name>heme c</name>
        <dbReference type="ChEBI" id="CHEBI:61717"/>
    </ligand>
</feature>
<evidence type="ECO:0000256" key="5">
    <source>
        <dbReference type="ARBA" id="ARBA00023004"/>
    </source>
</evidence>
<dbReference type="GO" id="GO:0009055">
    <property type="term" value="F:electron transfer activity"/>
    <property type="evidence" value="ECO:0007669"/>
    <property type="project" value="InterPro"/>
</dbReference>
<dbReference type="GO" id="GO:0020037">
    <property type="term" value="F:heme binding"/>
    <property type="evidence" value="ECO:0007669"/>
    <property type="project" value="InterPro"/>
</dbReference>
<keyword evidence="1" id="KW-0813">Transport</keyword>
<keyword evidence="2 6" id="KW-0349">Heme</keyword>
<evidence type="ECO:0000256" key="6">
    <source>
        <dbReference type="PIRSR" id="PIRSR602324-1"/>
    </source>
</evidence>
<dbReference type="SUPFAM" id="SSF46626">
    <property type="entry name" value="Cytochrome c"/>
    <property type="match status" value="1"/>
</dbReference>
<proteinExistence type="predicted"/>
<keyword evidence="10" id="KW-1185">Reference proteome</keyword>
<dbReference type="PRINTS" id="PR00606">
    <property type="entry name" value="CYTCHROMECID"/>
</dbReference>
<evidence type="ECO:0000259" key="8">
    <source>
        <dbReference type="PROSITE" id="PS51007"/>
    </source>
</evidence>
<evidence type="ECO:0000256" key="2">
    <source>
        <dbReference type="ARBA" id="ARBA00022617"/>
    </source>
</evidence>
<dbReference type="RefSeq" id="WP_245756086.1">
    <property type="nucleotide sequence ID" value="NZ_FOOT01000001.1"/>
</dbReference>
<keyword evidence="4" id="KW-0249">Electron transport</keyword>
<dbReference type="InterPro" id="IPR036909">
    <property type="entry name" value="Cyt_c-like_dom_sf"/>
</dbReference>
<dbReference type="AlphaFoldDB" id="A0A1I2NJE8"/>
<evidence type="ECO:0000256" key="3">
    <source>
        <dbReference type="ARBA" id="ARBA00022723"/>
    </source>
</evidence>